<dbReference type="GO" id="GO:0008897">
    <property type="term" value="F:holo-[acyl-carrier-protein] synthase activity"/>
    <property type="evidence" value="ECO:0007669"/>
    <property type="project" value="InterPro"/>
</dbReference>
<proteinExistence type="predicted"/>
<accession>A0A919I0D3</accession>
<name>A0A919I0D3_KLEPN</name>
<evidence type="ECO:0000313" key="4">
    <source>
        <dbReference type="EMBL" id="GHK53401.1"/>
    </source>
</evidence>
<dbReference type="Pfam" id="PF01648">
    <property type="entry name" value="ACPS"/>
    <property type="match status" value="1"/>
</dbReference>
<dbReference type="GO" id="GO:0000287">
    <property type="term" value="F:magnesium ion binding"/>
    <property type="evidence" value="ECO:0007669"/>
    <property type="project" value="InterPro"/>
</dbReference>
<dbReference type="SUPFAM" id="SSF56214">
    <property type="entry name" value="4'-phosphopantetheinyl transferase"/>
    <property type="match status" value="1"/>
</dbReference>
<evidence type="ECO:0000259" key="3">
    <source>
        <dbReference type="Pfam" id="PF01648"/>
    </source>
</evidence>
<dbReference type="Proteomes" id="UP000655094">
    <property type="component" value="Unassembled WGS sequence"/>
</dbReference>
<dbReference type="InterPro" id="IPR037143">
    <property type="entry name" value="4-PPantetheinyl_Trfase_dom_sf"/>
</dbReference>
<dbReference type="AlphaFoldDB" id="A0A919I0D3"/>
<gene>
    <name evidence="4" type="ORF">KPZU09_31370</name>
</gene>
<sequence length="117" mass="12649">MRPARAGGDRRSAGGRRYRAPVYPTAGRGAGEQHYQPGGKTALLRSGLPYPLALTLAFSAKESGFKACHPDVQAGVGFNDFTLAAIKEGNLRLRLSTVEYRLQWIQAGEYIITLCAP</sequence>
<evidence type="ECO:0000256" key="1">
    <source>
        <dbReference type="ARBA" id="ARBA00022679"/>
    </source>
</evidence>
<feature type="region of interest" description="Disordered" evidence="2">
    <location>
        <begin position="1"/>
        <end position="34"/>
    </location>
</feature>
<reference evidence="4" key="1">
    <citation type="submission" date="2020-10" db="EMBL/GenBank/DDBJ databases">
        <title>Genome Sequence of ESBL Producing Zambian Clinical Strains.</title>
        <authorList>
            <person name="Shawa M."/>
            <person name="Furuta Y."/>
            <person name="Simbotwe M."/>
            <person name="Mulenga E."/>
            <person name="Mubanga M."/>
            <person name="Mulenga G."/>
            <person name="Kaile C."/>
            <person name="Zorigt T."/>
            <person name="Hang'ombe B."/>
            <person name="Higashi H."/>
        </authorList>
    </citation>
    <scope>NUCLEOTIDE SEQUENCE</scope>
    <source>
        <strain evidence="4">Zam_UTH_09</strain>
    </source>
</reference>
<evidence type="ECO:0000313" key="5">
    <source>
        <dbReference type="Proteomes" id="UP000655094"/>
    </source>
</evidence>
<protein>
    <recommendedName>
        <fullName evidence="3">4'-phosphopantetheinyl transferase domain-containing protein</fullName>
    </recommendedName>
</protein>
<dbReference type="EMBL" id="BNFF01000001">
    <property type="protein sequence ID" value="GHK53401.1"/>
    <property type="molecule type" value="Genomic_DNA"/>
</dbReference>
<evidence type="ECO:0000256" key="2">
    <source>
        <dbReference type="SAM" id="MobiDB-lite"/>
    </source>
</evidence>
<keyword evidence="1" id="KW-0808">Transferase</keyword>
<comment type="caution">
    <text evidence="4">The sequence shown here is derived from an EMBL/GenBank/DDBJ whole genome shotgun (WGS) entry which is preliminary data.</text>
</comment>
<feature type="domain" description="4'-phosphopantetheinyl transferase" evidence="3">
    <location>
        <begin position="42"/>
        <end position="115"/>
    </location>
</feature>
<organism evidence="4 5">
    <name type="scientific">Klebsiella pneumoniae</name>
    <dbReference type="NCBI Taxonomy" id="573"/>
    <lineage>
        <taxon>Bacteria</taxon>
        <taxon>Pseudomonadati</taxon>
        <taxon>Pseudomonadota</taxon>
        <taxon>Gammaproteobacteria</taxon>
        <taxon>Enterobacterales</taxon>
        <taxon>Enterobacteriaceae</taxon>
        <taxon>Klebsiella/Raoultella group</taxon>
        <taxon>Klebsiella</taxon>
        <taxon>Klebsiella pneumoniae complex</taxon>
    </lineage>
</organism>
<dbReference type="InterPro" id="IPR008278">
    <property type="entry name" value="4-PPantetheinyl_Trfase_dom"/>
</dbReference>